<proteinExistence type="predicted"/>
<dbReference type="HOGENOM" id="CLU_090775_0_0_1"/>
<dbReference type="OrthoDB" id="5810293at2759"/>
<dbReference type="STRING" id="31234.E3LFV3"/>
<organism evidence="3">
    <name type="scientific">Caenorhabditis remanei</name>
    <name type="common">Caenorhabditis vulgaris</name>
    <dbReference type="NCBI Taxonomy" id="31234"/>
    <lineage>
        <taxon>Eukaryota</taxon>
        <taxon>Metazoa</taxon>
        <taxon>Ecdysozoa</taxon>
        <taxon>Nematoda</taxon>
        <taxon>Chromadorea</taxon>
        <taxon>Rhabditida</taxon>
        <taxon>Rhabditina</taxon>
        <taxon>Rhabditomorpha</taxon>
        <taxon>Rhabditoidea</taxon>
        <taxon>Rhabditidae</taxon>
        <taxon>Peloderinae</taxon>
        <taxon>Caenorhabditis</taxon>
    </lineage>
</organism>
<dbReference type="eggNOG" id="KOG1343">
    <property type="taxonomic scope" value="Eukaryota"/>
</dbReference>
<evidence type="ECO:0000313" key="3">
    <source>
        <dbReference type="Proteomes" id="UP000008281"/>
    </source>
</evidence>
<reference evidence="2" key="1">
    <citation type="submission" date="2007-07" db="EMBL/GenBank/DDBJ databases">
        <title>PCAP assembly of the Caenorhabditis remanei genome.</title>
        <authorList>
            <consortium name="The Caenorhabditis remanei Sequencing Consortium"/>
            <person name="Wilson R.K."/>
        </authorList>
    </citation>
    <scope>NUCLEOTIDE SEQUENCE [LARGE SCALE GENOMIC DNA]</scope>
    <source>
        <strain evidence="2">PB4641</strain>
    </source>
</reference>
<evidence type="ECO:0000313" key="2">
    <source>
        <dbReference type="EMBL" id="EFO86294.1"/>
    </source>
</evidence>
<dbReference type="OMA" id="AFDRPKC"/>
<accession>E3LFV3</accession>
<keyword evidence="3" id="KW-1185">Reference proteome</keyword>
<gene>
    <name evidence="2" type="ORF">CRE_01851</name>
</gene>
<dbReference type="FunCoup" id="E3LFV3">
    <property type="interactions" value="121"/>
</dbReference>
<dbReference type="InParanoid" id="E3LFV3"/>
<dbReference type="AlphaFoldDB" id="E3LFV3"/>
<evidence type="ECO:0000256" key="1">
    <source>
        <dbReference type="SAM" id="MobiDB-lite"/>
    </source>
</evidence>
<dbReference type="Proteomes" id="UP000008281">
    <property type="component" value="Unassembled WGS sequence"/>
</dbReference>
<dbReference type="EMBL" id="DS268408">
    <property type="protein sequence ID" value="EFO86294.1"/>
    <property type="molecule type" value="Genomic_DNA"/>
</dbReference>
<feature type="compositionally biased region" description="Polar residues" evidence="1">
    <location>
        <begin position="67"/>
        <end position="82"/>
    </location>
</feature>
<feature type="region of interest" description="Disordered" evidence="1">
    <location>
        <begin position="56"/>
        <end position="83"/>
    </location>
</feature>
<sequence length="268" mass="30555">MDEKTPRLGAPFPFMCPTSSPSSAVFPTLQIFPNMQNMQQQFHFYQLMQMVQQQQHQHQRLSAGASPVNSDQASSRSESPQSKKLILDEDGCATCSVCTEKVAEAEWNSHIELEKEKLITYITSTKEKRERENTPDHFDQKRKRELELQRIRNNQHKRQSLKRGLVRDCLTPFSRQSNDETGSSESPDMKKDDEFFMKCSTCHQPCPYAIVISAFDRPKCQLCFDLVRAAVLTSSGSPVSAAIKEDHEQDSMPVCKKMKIENMIDASA</sequence>
<name>E3LFV3_CAERE</name>
<protein>
    <submittedName>
        <fullName evidence="2">Uncharacterized protein</fullName>
    </submittedName>
</protein>